<dbReference type="Proteomes" id="UP000494120">
    <property type="component" value="Unassembled WGS sequence"/>
</dbReference>
<sequence length="115" mass="12643">MPPLHVIHSLLVLRNVIEVAVARVDWSETVRAAETRLVLLMTLAPDQPDEVHAAIRAMREIDIRISTAAREALQTRVTEGRKALHETRCVAQALTAQPPLPGAEAVASRSRSWPA</sequence>
<reference evidence="1 2" key="1">
    <citation type="submission" date="2019-09" db="EMBL/GenBank/DDBJ databases">
        <authorList>
            <person name="Depoorter E."/>
        </authorList>
    </citation>
    <scope>NUCLEOTIDE SEQUENCE [LARGE SCALE GENOMIC DNA]</scope>
    <source>
        <strain evidence="1 2">R-17378</strain>
    </source>
</reference>
<name>A0ABY6XQS0_9BURK</name>
<comment type="caution">
    <text evidence="1">The sequence shown here is derived from an EMBL/GenBank/DDBJ whole genome shotgun (WGS) entry which is preliminary data.</text>
</comment>
<gene>
    <name evidence="1" type="ORF">BLA17378_02863</name>
</gene>
<protein>
    <recommendedName>
        <fullName evidence="3">Flagellar protein FliT</fullName>
    </recommendedName>
</protein>
<organism evidence="1 2">
    <name type="scientific">Burkholderia aenigmatica</name>
    <dbReference type="NCBI Taxonomy" id="2015348"/>
    <lineage>
        <taxon>Bacteria</taxon>
        <taxon>Pseudomonadati</taxon>
        <taxon>Pseudomonadota</taxon>
        <taxon>Betaproteobacteria</taxon>
        <taxon>Burkholderiales</taxon>
        <taxon>Burkholderiaceae</taxon>
        <taxon>Burkholderia</taxon>
        <taxon>Burkholderia cepacia complex</taxon>
    </lineage>
</organism>
<dbReference type="RefSeq" id="WP_174957307.1">
    <property type="nucleotide sequence ID" value="NZ_CABVQG010000009.1"/>
</dbReference>
<dbReference type="EMBL" id="CABVQG010000009">
    <property type="protein sequence ID" value="VWC66074.1"/>
    <property type="molecule type" value="Genomic_DNA"/>
</dbReference>
<proteinExistence type="predicted"/>
<evidence type="ECO:0008006" key="3">
    <source>
        <dbReference type="Google" id="ProtNLM"/>
    </source>
</evidence>
<evidence type="ECO:0000313" key="2">
    <source>
        <dbReference type="Proteomes" id="UP000494120"/>
    </source>
</evidence>
<evidence type="ECO:0000313" key="1">
    <source>
        <dbReference type="EMBL" id="VWC66074.1"/>
    </source>
</evidence>
<keyword evidence="2" id="KW-1185">Reference proteome</keyword>
<accession>A0ABY6XQS0</accession>